<feature type="domain" description="Acyl-CoA dehydrogenase/oxidase C-terminal" evidence="6">
    <location>
        <begin position="245"/>
        <end position="386"/>
    </location>
</feature>
<dbReference type="InterPro" id="IPR009075">
    <property type="entry name" value="AcylCo_DH/oxidase_C"/>
</dbReference>
<dbReference type="InterPro" id="IPR006091">
    <property type="entry name" value="Acyl-CoA_Oxase/DH_mid-dom"/>
</dbReference>
<dbReference type="InterPro" id="IPR036250">
    <property type="entry name" value="AcylCo_DH-like_C"/>
</dbReference>
<keyword evidence="10" id="KW-1185">Reference proteome</keyword>
<dbReference type="Gene3D" id="1.10.540.10">
    <property type="entry name" value="Acyl-CoA dehydrogenase/oxidase, N-terminal domain"/>
    <property type="match status" value="1"/>
</dbReference>
<dbReference type="SUPFAM" id="SSF47203">
    <property type="entry name" value="Acyl-CoA dehydrogenase C-terminal domain-like"/>
    <property type="match status" value="1"/>
</dbReference>
<dbReference type="InterPro" id="IPR013786">
    <property type="entry name" value="AcylCoA_DH/ox_N"/>
</dbReference>
<dbReference type="Pfam" id="PF00441">
    <property type="entry name" value="Acyl-CoA_dh_1"/>
    <property type="match status" value="1"/>
</dbReference>
<dbReference type="OrthoDB" id="9770681at2"/>
<name>A0A7I7YW44_9MYCO</name>
<evidence type="ECO:0000313" key="9">
    <source>
        <dbReference type="EMBL" id="BBZ45492.1"/>
    </source>
</evidence>
<evidence type="ECO:0000259" key="8">
    <source>
        <dbReference type="Pfam" id="PF02771"/>
    </source>
</evidence>
<dbReference type="PANTHER" id="PTHR43188:SF1">
    <property type="entry name" value="ACYL-COA DEHYDROGENASE"/>
    <property type="match status" value="1"/>
</dbReference>
<dbReference type="Gene3D" id="2.40.110.10">
    <property type="entry name" value="Butyryl-CoA Dehydrogenase, subunit A, domain 2"/>
    <property type="match status" value="1"/>
</dbReference>
<evidence type="ECO:0000256" key="1">
    <source>
        <dbReference type="ARBA" id="ARBA00001974"/>
    </source>
</evidence>
<sequence>MTSGLARGTDYFLMKEQLTESESEIIAKVRAFGEAEVLPVVNDYWERGEFPFGLVPKLAALNIVGDYNLRDCGCTPMSAVAAGLVIYELSRIDGSIATFFAVHLGLAMQSINLLGSQEQRQCYLPAMARLEKIGAFALTEPEHGSDAVILAATAERQGDEWVLNGRKRWPGNAVWCDYIVVYARDTADNQVKAFVVEKENPGYTATKIGGKMSLRMVQNADITLTDCRVSDDARLQNCNSFKDVGKVLAGTRNSVAWASAGHAVVAYDIALNYALRRKQFGRPIARTQIIQSMLVEMLGDLTAMQLYAIRMARLIDEGKVEETMAALAKYYCTVKGRNVCRLARDVLGGNGILLDFHVMRHLCDMEALVTYEGTAEIQSLIVGRHITGQSAFA</sequence>
<keyword evidence="3 5" id="KW-0285">Flavoprotein</keyword>
<evidence type="ECO:0000259" key="6">
    <source>
        <dbReference type="Pfam" id="PF00441"/>
    </source>
</evidence>
<dbReference type="EMBL" id="AP022614">
    <property type="protein sequence ID" value="BBZ45492.1"/>
    <property type="molecule type" value="Genomic_DNA"/>
</dbReference>
<evidence type="ECO:0000256" key="2">
    <source>
        <dbReference type="ARBA" id="ARBA00009347"/>
    </source>
</evidence>
<evidence type="ECO:0000313" key="10">
    <source>
        <dbReference type="Proteomes" id="UP000467105"/>
    </source>
</evidence>
<dbReference type="PANTHER" id="PTHR43188">
    <property type="entry name" value="ACYL-COENZYME A OXIDASE"/>
    <property type="match status" value="1"/>
</dbReference>
<dbReference type="AlphaFoldDB" id="A0A7I7YW44"/>
<keyword evidence="4 5" id="KW-0274">FAD</keyword>
<dbReference type="InterPro" id="IPR009100">
    <property type="entry name" value="AcylCoA_DH/oxidase_NM_dom_sf"/>
</dbReference>
<accession>A0A7I7YW44</accession>
<dbReference type="InterPro" id="IPR045008">
    <property type="entry name" value="ACX4-like"/>
</dbReference>
<dbReference type="InterPro" id="IPR046373">
    <property type="entry name" value="Acyl-CoA_Oxase/DH_mid-dom_sf"/>
</dbReference>
<dbReference type="InterPro" id="IPR006089">
    <property type="entry name" value="Acyl-CoA_DH_CS"/>
</dbReference>
<dbReference type="InterPro" id="IPR037069">
    <property type="entry name" value="AcylCoA_DH/ox_N_sf"/>
</dbReference>
<dbReference type="RefSeq" id="WP_085267674.1">
    <property type="nucleotide sequence ID" value="NZ_AP022614.1"/>
</dbReference>
<evidence type="ECO:0000259" key="7">
    <source>
        <dbReference type="Pfam" id="PF02770"/>
    </source>
</evidence>
<organism evidence="9 10">
    <name type="scientific">Mycobacterium parmense</name>
    <dbReference type="NCBI Taxonomy" id="185642"/>
    <lineage>
        <taxon>Bacteria</taxon>
        <taxon>Bacillati</taxon>
        <taxon>Actinomycetota</taxon>
        <taxon>Actinomycetes</taxon>
        <taxon>Mycobacteriales</taxon>
        <taxon>Mycobacteriaceae</taxon>
        <taxon>Mycobacterium</taxon>
        <taxon>Mycobacterium simiae complex</taxon>
    </lineage>
</organism>
<feature type="domain" description="Acyl-CoA dehydrogenase/oxidase N-terminal" evidence="8">
    <location>
        <begin position="19"/>
        <end position="130"/>
    </location>
</feature>
<dbReference type="GO" id="GO:0003995">
    <property type="term" value="F:acyl-CoA dehydrogenase activity"/>
    <property type="evidence" value="ECO:0007669"/>
    <property type="project" value="InterPro"/>
</dbReference>
<evidence type="ECO:0000256" key="5">
    <source>
        <dbReference type="RuleBase" id="RU362125"/>
    </source>
</evidence>
<feature type="domain" description="Acyl-CoA oxidase/dehydrogenase middle" evidence="7">
    <location>
        <begin position="135"/>
        <end position="227"/>
    </location>
</feature>
<protein>
    <submittedName>
        <fullName evidence="9">Acyl-CoA dehydrogenase</fullName>
    </submittedName>
</protein>
<dbReference type="GO" id="GO:0006635">
    <property type="term" value="P:fatty acid beta-oxidation"/>
    <property type="evidence" value="ECO:0007669"/>
    <property type="project" value="InterPro"/>
</dbReference>
<dbReference type="Gene3D" id="1.20.140.10">
    <property type="entry name" value="Butyryl-CoA Dehydrogenase, subunit A, domain 3"/>
    <property type="match status" value="1"/>
</dbReference>
<comment type="cofactor">
    <cofactor evidence="1 5">
        <name>FAD</name>
        <dbReference type="ChEBI" id="CHEBI:57692"/>
    </cofactor>
</comment>
<gene>
    <name evidence="9" type="ORF">MPRM_27730</name>
</gene>
<dbReference type="Pfam" id="PF02771">
    <property type="entry name" value="Acyl-CoA_dh_N"/>
    <property type="match status" value="1"/>
</dbReference>
<dbReference type="SUPFAM" id="SSF56645">
    <property type="entry name" value="Acyl-CoA dehydrogenase NM domain-like"/>
    <property type="match status" value="1"/>
</dbReference>
<evidence type="ECO:0000256" key="4">
    <source>
        <dbReference type="ARBA" id="ARBA00022827"/>
    </source>
</evidence>
<evidence type="ECO:0000256" key="3">
    <source>
        <dbReference type="ARBA" id="ARBA00022630"/>
    </source>
</evidence>
<comment type="similarity">
    <text evidence="2 5">Belongs to the acyl-CoA dehydrogenase family.</text>
</comment>
<dbReference type="Pfam" id="PF02770">
    <property type="entry name" value="Acyl-CoA_dh_M"/>
    <property type="match status" value="1"/>
</dbReference>
<keyword evidence="5" id="KW-0560">Oxidoreductase</keyword>
<dbReference type="GO" id="GO:0050660">
    <property type="term" value="F:flavin adenine dinucleotide binding"/>
    <property type="evidence" value="ECO:0007669"/>
    <property type="project" value="InterPro"/>
</dbReference>
<reference evidence="9 10" key="1">
    <citation type="journal article" date="2019" name="Emerg. Microbes Infect.">
        <title>Comprehensive subspecies identification of 175 nontuberculous mycobacteria species based on 7547 genomic profiles.</title>
        <authorList>
            <person name="Matsumoto Y."/>
            <person name="Kinjo T."/>
            <person name="Motooka D."/>
            <person name="Nabeya D."/>
            <person name="Jung N."/>
            <person name="Uechi K."/>
            <person name="Horii T."/>
            <person name="Iida T."/>
            <person name="Fujita J."/>
            <person name="Nakamura S."/>
        </authorList>
    </citation>
    <scope>NUCLEOTIDE SEQUENCE [LARGE SCALE GENOMIC DNA]</scope>
    <source>
        <strain evidence="9 10">JCM 14742</strain>
    </source>
</reference>
<dbReference type="Proteomes" id="UP000467105">
    <property type="component" value="Chromosome"/>
</dbReference>
<dbReference type="PROSITE" id="PS00073">
    <property type="entry name" value="ACYL_COA_DH_2"/>
    <property type="match status" value="1"/>
</dbReference>
<proteinExistence type="inferred from homology"/>